<feature type="domain" description="Response regulatory" evidence="11">
    <location>
        <begin position="526"/>
        <end position="642"/>
    </location>
</feature>
<dbReference type="NCBIfam" id="TIGR00229">
    <property type="entry name" value="sensory_box"/>
    <property type="match status" value="2"/>
</dbReference>
<feature type="domain" description="PAS" evidence="12">
    <location>
        <begin position="4"/>
        <end position="75"/>
    </location>
</feature>
<gene>
    <name evidence="14" type="ORF">Tel_01900</name>
</gene>
<dbReference type="STRING" id="1748243.Tel_01900"/>
<evidence type="ECO:0000256" key="5">
    <source>
        <dbReference type="ARBA" id="ARBA00022741"/>
    </source>
</evidence>
<dbReference type="InterPro" id="IPR001789">
    <property type="entry name" value="Sig_transdc_resp-reg_receiver"/>
</dbReference>
<evidence type="ECO:0000256" key="4">
    <source>
        <dbReference type="ARBA" id="ARBA00022679"/>
    </source>
</evidence>
<dbReference type="InterPro" id="IPR036097">
    <property type="entry name" value="HisK_dim/P_sf"/>
</dbReference>
<evidence type="ECO:0000256" key="2">
    <source>
        <dbReference type="ARBA" id="ARBA00012438"/>
    </source>
</evidence>
<evidence type="ECO:0000256" key="9">
    <source>
        <dbReference type="PROSITE-ProRule" id="PRU00169"/>
    </source>
</evidence>
<dbReference type="SUPFAM" id="SSF55785">
    <property type="entry name" value="PYP-like sensor domain (PAS domain)"/>
    <property type="match status" value="2"/>
</dbReference>
<accession>A0A0S2TA28</accession>
<dbReference type="PANTHER" id="PTHR43065">
    <property type="entry name" value="SENSOR HISTIDINE KINASE"/>
    <property type="match status" value="1"/>
</dbReference>
<evidence type="ECO:0000259" key="11">
    <source>
        <dbReference type="PROSITE" id="PS50110"/>
    </source>
</evidence>
<keyword evidence="4" id="KW-0808">Transferase</keyword>
<feature type="modified residue" description="4-aspartylphosphate" evidence="9">
    <location>
        <position position="577"/>
    </location>
</feature>
<dbReference type="EC" id="2.7.13.3" evidence="2"/>
<dbReference type="GO" id="GO:0000155">
    <property type="term" value="F:phosphorelay sensor kinase activity"/>
    <property type="evidence" value="ECO:0007669"/>
    <property type="project" value="InterPro"/>
</dbReference>
<dbReference type="InterPro" id="IPR003594">
    <property type="entry name" value="HATPase_dom"/>
</dbReference>
<dbReference type="SMART" id="SM00448">
    <property type="entry name" value="REC"/>
    <property type="match status" value="1"/>
</dbReference>
<keyword evidence="8" id="KW-0902">Two-component regulatory system</keyword>
<feature type="domain" description="PAC" evidence="13">
    <location>
        <begin position="77"/>
        <end position="131"/>
    </location>
</feature>
<dbReference type="InterPro" id="IPR000700">
    <property type="entry name" value="PAS-assoc_C"/>
</dbReference>
<dbReference type="PANTHER" id="PTHR43065:SF42">
    <property type="entry name" value="TWO-COMPONENT SENSOR PPRA"/>
    <property type="match status" value="1"/>
</dbReference>
<protein>
    <recommendedName>
        <fullName evidence="2">histidine kinase</fullName>
        <ecNumber evidence="2">2.7.13.3</ecNumber>
    </recommendedName>
</protein>
<evidence type="ECO:0000259" key="10">
    <source>
        <dbReference type="PROSITE" id="PS50109"/>
    </source>
</evidence>
<dbReference type="Gene3D" id="3.30.565.10">
    <property type="entry name" value="Histidine kinase-like ATPase, C-terminal domain"/>
    <property type="match status" value="1"/>
</dbReference>
<dbReference type="Proteomes" id="UP000055136">
    <property type="component" value="Chromosome"/>
</dbReference>
<dbReference type="Gene3D" id="3.30.450.20">
    <property type="entry name" value="PAS domain"/>
    <property type="match status" value="2"/>
</dbReference>
<name>A0A0S2TA28_9GAMM</name>
<feature type="domain" description="Histidine kinase" evidence="10">
    <location>
        <begin position="280"/>
        <end position="503"/>
    </location>
</feature>
<dbReference type="InterPro" id="IPR005467">
    <property type="entry name" value="His_kinase_dom"/>
</dbReference>
<dbReference type="Gene3D" id="1.10.287.130">
    <property type="match status" value="1"/>
</dbReference>
<dbReference type="CDD" id="cd00082">
    <property type="entry name" value="HisKA"/>
    <property type="match status" value="1"/>
</dbReference>
<dbReference type="SUPFAM" id="SSF47384">
    <property type="entry name" value="Homodimeric domain of signal transducing histidine kinase"/>
    <property type="match status" value="1"/>
</dbReference>
<dbReference type="InterPro" id="IPR011006">
    <property type="entry name" value="CheY-like_superfamily"/>
</dbReference>
<dbReference type="InterPro" id="IPR003661">
    <property type="entry name" value="HisK_dim/P_dom"/>
</dbReference>
<dbReference type="CDD" id="cd00130">
    <property type="entry name" value="PAS"/>
    <property type="match status" value="2"/>
</dbReference>
<proteinExistence type="predicted"/>
<keyword evidence="7" id="KW-0067">ATP-binding</keyword>
<dbReference type="InterPro" id="IPR036890">
    <property type="entry name" value="HATPase_C_sf"/>
</dbReference>
<dbReference type="SUPFAM" id="SSF52172">
    <property type="entry name" value="CheY-like"/>
    <property type="match status" value="1"/>
</dbReference>
<organism evidence="14 15">
    <name type="scientific">Candidatus Tenderia electrophaga</name>
    <dbReference type="NCBI Taxonomy" id="1748243"/>
    <lineage>
        <taxon>Bacteria</taxon>
        <taxon>Pseudomonadati</taxon>
        <taxon>Pseudomonadota</taxon>
        <taxon>Gammaproteobacteria</taxon>
        <taxon>Candidatus Tenderiales</taxon>
        <taxon>Candidatus Tenderiaceae</taxon>
        <taxon>Candidatus Tenderia</taxon>
    </lineage>
</organism>
<keyword evidence="15" id="KW-1185">Reference proteome</keyword>
<sequence>MTTSEQRLDSLLSAISGGVAEIDLNGVITYSSPNNQKMFGYETGELTGMNAFDLMYHPQEREHARIKLADIIARRPKPTPYYITGRRKDGSPLPVRLDWAYLRNDNGELTGLMSVVTDISKQAGLEKGSCEERDLARRYLDVTRFMMVGLDTEGNISVISCQACKVIGYDRRQLLGRNWFETCVPETHRAEALAVFRQLMKGDGEPIEYYESAVIGADGEQHLIAWHNVLHYDTNHQICGVFSSGEDITQKARAKKEKARLYEEIRKAQKIEALGRLTSGIAHDFNNILASILGYADLALDAVTQMGEEEIARYLNEVVMEGEKARDLITQMLAFSRGQASEDIALNPAPLVKELAKVMRSSLPQTIELNVAIEADIPKVEIDPTQLHHALLNVCLNASNALDQRRGTITIGVNRVSCYQTKCSACREIFDGDHVEISVAVDGESIEPYLLDQIVDPVFSKREDNGMGLATVHGMVHEHKGHILVDAIVGYGTTVRLLLPIAPTQPGARADARQPLQESRLGHGACILIVEDDESIAGLQSEVLQSRGFRTEVYSDAYQALARFKTAPERCDCVVVDQAMPSLSGLEFSSQLLALRPELPIILCTTNEKAGAAAGLVHSGIQGRLHKPFSSEQLLDLIFRLLKINSVAPPQR</sequence>
<evidence type="ECO:0000259" key="13">
    <source>
        <dbReference type="PROSITE" id="PS50113"/>
    </source>
</evidence>
<dbReference type="GO" id="GO:0005524">
    <property type="term" value="F:ATP binding"/>
    <property type="evidence" value="ECO:0007669"/>
    <property type="project" value="UniProtKB-KW"/>
</dbReference>
<evidence type="ECO:0000256" key="3">
    <source>
        <dbReference type="ARBA" id="ARBA00022553"/>
    </source>
</evidence>
<dbReference type="PROSITE" id="PS50112">
    <property type="entry name" value="PAS"/>
    <property type="match status" value="2"/>
</dbReference>
<evidence type="ECO:0000256" key="7">
    <source>
        <dbReference type="ARBA" id="ARBA00022840"/>
    </source>
</evidence>
<dbReference type="PROSITE" id="PS50110">
    <property type="entry name" value="RESPONSE_REGULATORY"/>
    <property type="match status" value="1"/>
</dbReference>
<keyword evidence="3 9" id="KW-0597">Phosphoprotein</keyword>
<dbReference type="InterPro" id="IPR013767">
    <property type="entry name" value="PAS_fold"/>
</dbReference>
<keyword evidence="6" id="KW-0418">Kinase</keyword>
<dbReference type="Gene3D" id="3.40.50.2300">
    <property type="match status" value="1"/>
</dbReference>
<dbReference type="Pfam" id="PF00512">
    <property type="entry name" value="HisKA"/>
    <property type="match status" value="1"/>
</dbReference>
<feature type="domain" description="PAS" evidence="12">
    <location>
        <begin position="132"/>
        <end position="203"/>
    </location>
</feature>
<dbReference type="InterPro" id="IPR000014">
    <property type="entry name" value="PAS"/>
</dbReference>
<reference evidence="14" key="1">
    <citation type="submission" date="2015-10" db="EMBL/GenBank/DDBJ databases">
        <title>Description of Candidatus Tenderia electrophaga gen. nov, sp. nov., an Uncultivated Electroautotroph from a Biocathode Enrichment.</title>
        <authorList>
            <person name="Eddie B.J."/>
            <person name="Malanoski A.P."/>
            <person name="Wang Z."/>
            <person name="Hall R.J."/>
            <person name="Oh S.D."/>
            <person name="Heiner C."/>
            <person name="Lin B."/>
            <person name="Strycharz-Glaven S.M."/>
        </authorList>
    </citation>
    <scope>NUCLEOTIDE SEQUENCE [LARGE SCALE GENOMIC DNA]</scope>
    <source>
        <strain evidence="14">NRL1</strain>
    </source>
</reference>
<evidence type="ECO:0000256" key="6">
    <source>
        <dbReference type="ARBA" id="ARBA00022777"/>
    </source>
</evidence>
<comment type="catalytic activity">
    <reaction evidence="1">
        <text>ATP + protein L-histidine = ADP + protein N-phospho-L-histidine.</text>
        <dbReference type="EC" id="2.7.13.3"/>
    </reaction>
</comment>
<dbReference type="PROSITE" id="PS50109">
    <property type="entry name" value="HIS_KIN"/>
    <property type="match status" value="1"/>
</dbReference>
<dbReference type="SMART" id="SM00388">
    <property type="entry name" value="HisKA"/>
    <property type="match status" value="1"/>
</dbReference>
<dbReference type="AlphaFoldDB" id="A0A0S2TA28"/>
<keyword evidence="5" id="KW-0547">Nucleotide-binding</keyword>
<evidence type="ECO:0000313" key="15">
    <source>
        <dbReference type="Proteomes" id="UP000055136"/>
    </source>
</evidence>
<evidence type="ECO:0000256" key="8">
    <source>
        <dbReference type="ARBA" id="ARBA00023012"/>
    </source>
</evidence>
<dbReference type="EMBL" id="CP013099">
    <property type="protein sequence ID" value="ALP51991.1"/>
    <property type="molecule type" value="Genomic_DNA"/>
</dbReference>
<evidence type="ECO:0000259" key="12">
    <source>
        <dbReference type="PROSITE" id="PS50112"/>
    </source>
</evidence>
<dbReference type="SMART" id="SM00091">
    <property type="entry name" value="PAS"/>
    <property type="match status" value="2"/>
</dbReference>
<evidence type="ECO:0000256" key="1">
    <source>
        <dbReference type="ARBA" id="ARBA00000085"/>
    </source>
</evidence>
<evidence type="ECO:0000313" key="14">
    <source>
        <dbReference type="EMBL" id="ALP51991.1"/>
    </source>
</evidence>
<dbReference type="InterPro" id="IPR001610">
    <property type="entry name" value="PAC"/>
</dbReference>
<dbReference type="Pfam" id="PF00072">
    <property type="entry name" value="Response_reg"/>
    <property type="match status" value="1"/>
</dbReference>
<dbReference type="GO" id="GO:0006355">
    <property type="term" value="P:regulation of DNA-templated transcription"/>
    <property type="evidence" value="ECO:0007669"/>
    <property type="project" value="InterPro"/>
</dbReference>
<dbReference type="SMART" id="SM00387">
    <property type="entry name" value="HATPase_c"/>
    <property type="match status" value="1"/>
</dbReference>
<dbReference type="PROSITE" id="PS50113">
    <property type="entry name" value="PAC"/>
    <property type="match status" value="1"/>
</dbReference>
<dbReference type="SUPFAM" id="SSF55874">
    <property type="entry name" value="ATPase domain of HSP90 chaperone/DNA topoisomerase II/histidine kinase"/>
    <property type="match status" value="1"/>
</dbReference>
<dbReference type="SMART" id="SM00086">
    <property type="entry name" value="PAC"/>
    <property type="match status" value="2"/>
</dbReference>
<dbReference type="InterPro" id="IPR035965">
    <property type="entry name" value="PAS-like_dom_sf"/>
</dbReference>
<dbReference type="KEGG" id="tee:Tel_01900"/>
<dbReference type="Pfam" id="PF02518">
    <property type="entry name" value="HATPase_c"/>
    <property type="match status" value="1"/>
</dbReference>
<dbReference type="Pfam" id="PF00989">
    <property type="entry name" value="PAS"/>
    <property type="match status" value="2"/>
</dbReference>